<dbReference type="AlphaFoldDB" id="A0A2A4FBG5"/>
<dbReference type="GeneID" id="69003466"/>
<dbReference type="EMBL" id="MTZU01000061">
    <property type="protein sequence ID" value="PCE30485.1"/>
    <property type="molecule type" value="Genomic_DNA"/>
</dbReference>
<sequence>MMSQSWIAVLGAFAKISPIPTNPHFAPHKDMRHTRLLLALLTCATCLITPPAFAQNADMTEEELSRMTGIDPLWVHITPCLANSMFEQGLARQRADGVTLNQLRAQLADQMASNPEIDGIIVRFYGIKEAAIPDEVRQRHDACVAKIVGAPVQRVDACYVRNYAPYLQILFGAHPQAADQLGTRTAYIACLKASKGE</sequence>
<comment type="caution">
    <text evidence="1">The sequence shown here is derived from an EMBL/GenBank/DDBJ whole genome shotgun (WGS) entry which is preliminary data.</text>
</comment>
<dbReference type="RefSeq" id="WP_133118007.1">
    <property type="nucleotide sequence ID" value="NZ_CP020739.1"/>
</dbReference>
<protein>
    <submittedName>
        <fullName evidence="1">Uncharacterized protein</fullName>
    </submittedName>
</protein>
<name>A0A2A4FBG5_9BURK</name>
<dbReference type="Proteomes" id="UP000217994">
    <property type="component" value="Unassembled WGS sequence"/>
</dbReference>
<gene>
    <name evidence="1" type="ORF">BZL54_20620</name>
</gene>
<accession>A0A2A4FBG5</accession>
<reference evidence="1 2" key="1">
    <citation type="submission" date="2017-01" db="EMBL/GenBank/DDBJ databases">
        <title>Whole-Genome Shotgun Sequencing of Two beta-Proteobacterial Species in Search of the Bulgecin Biosynthetic Cluster.</title>
        <authorList>
            <person name="Horsman M.E."/>
            <person name="Marous D.R."/>
            <person name="Li R."/>
            <person name="Oliver R.A."/>
            <person name="Byun B."/>
            <person name="Emrich S.J."/>
            <person name="Boggess B."/>
            <person name="Townsend C.A."/>
            <person name="Mobashery S."/>
        </authorList>
    </citation>
    <scope>NUCLEOTIDE SEQUENCE [LARGE SCALE GENOMIC DNA]</scope>
    <source>
        <strain evidence="1 2">ATCC 31433</strain>
    </source>
</reference>
<proteinExistence type="predicted"/>
<evidence type="ECO:0000313" key="2">
    <source>
        <dbReference type="Proteomes" id="UP000217994"/>
    </source>
</evidence>
<organism evidence="1 2">
    <name type="scientific">Burkholderia ubonensis subsp. mesacidophila</name>
    <dbReference type="NCBI Taxonomy" id="265293"/>
    <lineage>
        <taxon>Bacteria</taxon>
        <taxon>Pseudomonadati</taxon>
        <taxon>Pseudomonadota</taxon>
        <taxon>Betaproteobacteria</taxon>
        <taxon>Burkholderiales</taxon>
        <taxon>Burkholderiaceae</taxon>
        <taxon>Burkholderia</taxon>
        <taxon>Burkholderia cepacia complex</taxon>
    </lineage>
</organism>
<evidence type="ECO:0000313" key="1">
    <source>
        <dbReference type="EMBL" id="PCE30485.1"/>
    </source>
</evidence>